<evidence type="ECO:0000313" key="3">
    <source>
        <dbReference type="EMBL" id="KAK7481905.1"/>
    </source>
</evidence>
<evidence type="ECO:0000256" key="1">
    <source>
        <dbReference type="SAM" id="Phobius"/>
    </source>
</evidence>
<reference evidence="3 4" key="1">
    <citation type="journal article" date="2023" name="Sci. Data">
        <title>Genome assembly of the Korean intertidal mud-creeper Batillaria attramentaria.</title>
        <authorList>
            <person name="Patra A.K."/>
            <person name="Ho P.T."/>
            <person name="Jun S."/>
            <person name="Lee S.J."/>
            <person name="Kim Y."/>
            <person name="Won Y.J."/>
        </authorList>
    </citation>
    <scope>NUCLEOTIDE SEQUENCE [LARGE SCALE GENOMIC DNA]</scope>
    <source>
        <strain evidence="3">Wonlab-2016</strain>
    </source>
</reference>
<feature type="transmembrane region" description="Helical" evidence="1">
    <location>
        <begin position="123"/>
        <end position="149"/>
    </location>
</feature>
<protein>
    <submittedName>
        <fullName evidence="3">Uncharacterized protein</fullName>
    </submittedName>
</protein>
<dbReference type="Gene3D" id="2.170.300.10">
    <property type="entry name" value="Tie2 ligand-binding domain superfamily"/>
    <property type="match status" value="1"/>
</dbReference>
<keyword evidence="1" id="KW-1133">Transmembrane helix</keyword>
<proteinExistence type="predicted"/>
<accession>A0ABD0K4Q8</accession>
<dbReference type="EMBL" id="JACVVK020000254">
    <property type="protein sequence ID" value="KAK7481905.1"/>
    <property type="molecule type" value="Genomic_DNA"/>
</dbReference>
<organism evidence="3 4">
    <name type="scientific">Batillaria attramentaria</name>
    <dbReference type="NCBI Taxonomy" id="370345"/>
    <lineage>
        <taxon>Eukaryota</taxon>
        <taxon>Metazoa</taxon>
        <taxon>Spiralia</taxon>
        <taxon>Lophotrochozoa</taxon>
        <taxon>Mollusca</taxon>
        <taxon>Gastropoda</taxon>
        <taxon>Caenogastropoda</taxon>
        <taxon>Sorbeoconcha</taxon>
        <taxon>Cerithioidea</taxon>
        <taxon>Batillariidae</taxon>
        <taxon>Batillaria</taxon>
    </lineage>
</organism>
<dbReference type="AlphaFoldDB" id="A0ABD0K4Q8"/>
<comment type="caution">
    <text evidence="3">The sequence shown here is derived from an EMBL/GenBank/DDBJ whole genome shotgun (WGS) entry which is preliminary data.</text>
</comment>
<gene>
    <name evidence="3" type="ORF">BaRGS_00026813</name>
</gene>
<feature type="chain" id="PRO_5044872997" evidence="2">
    <location>
        <begin position="25"/>
        <end position="234"/>
    </location>
</feature>
<keyword evidence="2" id="KW-0732">Signal</keyword>
<evidence type="ECO:0000313" key="4">
    <source>
        <dbReference type="Proteomes" id="UP001519460"/>
    </source>
</evidence>
<keyword evidence="4" id="KW-1185">Reference proteome</keyword>
<evidence type="ECO:0000256" key="2">
    <source>
        <dbReference type="SAM" id="SignalP"/>
    </source>
</evidence>
<keyword evidence="1" id="KW-0812">Transmembrane</keyword>
<feature type="signal peptide" evidence="2">
    <location>
        <begin position="1"/>
        <end position="24"/>
    </location>
</feature>
<name>A0ABD0K4Q8_9CAEN</name>
<dbReference type="Proteomes" id="UP001519460">
    <property type="component" value="Unassembled WGS sequence"/>
</dbReference>
<keyword evidence="1" id="KW-0472">Membrane</keyword>
<sequence length="234" mass="25559">MARCSWKLSWMIPVLSVLLGSSDGQYRQLDCQAGWYGDQCDRNCSDTCQPDDQGSRPCDKVTGRCFVGCVAGLWGDNCSRSCGQCAGDGSCDRMTAECLFGWDGTPCQEKVITRMKGLPQFDLAVVVGSVTSASVLVVAVVVVISICCYKRRLHKRAKSSDTELEMTTPDGCTTNHNQNVHVTGASSTQSLEVGVYEVVNVCENYETLKCCTEREGAENMYTKLTPGDMLKRPK</sequence>